<dbReference type="EMBL" id="LN907867">
    <property type="protein sequence ID" value="CUU42206.1"/>
    <property type="molecule type" value="Genomic_DNA"/>
</dbReference>
<dbReference type="EMBL" id="AP014854">
    <property type="protein sequence ID" value="BAS00569.1"/>
    <property type="molecule type" value="Genomic_DNA"/>
</dbReference>
<reference evidence="5" key="3">
    <citation type="journal article" date="2016" name="Genome Announc.">
        <title>Revised genome sequence of the purple photosynthetic bacterium Blastochloris viridis.</title>
        <authorList>
            <person name="Liu L.N."/>
            <person name="Faulkner M."/>
            <person name="Liu X."/>
            <person name="Huang F."/>
            <person name="Darby A.C."/>
            <person name="Hall N."/>
        </authorList>
    </citation>
    <scope>NUCLEOTIDE SEQUENCE [LARGE SCALE GENOMIC DNA]</scope>
    <source>
        <strain evidence="5">ATCC 19567 / DSM 133 / F</strain>
    </source>
</reference>
<evidence type="ECO:0000313" key="3">
    <source>
        <dbReference type="EMBL" id="BAS00569.1"/>
    </source>
</evidence>
<reference evidence="3" key="1">
    <citation type="journal article" date="2015" name="Genome Announc.">
        <title>Complete Genome Sequence of the Bacteriochlorophyll b-Producing Photosynthetic Bacterium Blastochloris viridis.</title>
        <authorList>
            <person name="Tsukatani Y."/>
            <person name="Hirose Y."/>
            <person name="Harada J."/>
            <person name="Misawa N."/>
            <person name="Mori K."/>
            <person name="Inoue K."/>
            <person name="Tamiaki H."/>
        </authorList>
    </citation>
    <scope>NUCLEOTIDE SEQUENCE [LARGE SCALE GENOMIC DNA]</scope>
    <source>
        <strain evidence="3">DSM 133</strain>
    </source>
</reference>
<evidence type="ECO:0000313" key="5">
    <source>
        <dbReference type="Proteomes" id="UP000065734"/>
    </source>
</evidence>
<feature type="transmembrane region" description="Helical" evidence="1">
    <location>
        <begin position="70"/>
        <end position="93"/>
    </location>
</feature>
<evidence type="ECO:0008006" key="6">
    <source>
        <dbReference type="Google" id="ProtNLM"/>
    </source>
</evidence>
<evidence type="ECO:0000256" key="1">
    <source>
        <dbReference type="SAM" id="Phobius"/>
    </source>
</evidence>
<gene>
    <name evidence="3" type="ORF">BV133_2975</name>
    <name evidence="4" type="ORF">BVIRIDIS_12140</name>
</gene>
<feature type="chain" id="PRO_5014229210" description="Transmembrane protein" evidence="2">
    <location>
        <begin position="32"/>
        <end position="149"/>
    </location>
</feature>
<dbReference type="RefSeq" id="WP_055037311.1">
    <property type="nucleotide sequence ID" value="NZ_AP014854.2"/>
</dbReference>
<protein>
    <recommendedName>
        <fullName evidence="6">Transmembrane protein</fullName>
    </recommendedName>
</protein>
<evidence type="ECO:0000256" key="2">
    <source>
        <dbReference type="SAM" id="SignalP"/>
    </source>
</evidence>
<feature type="transmembrane region" description="Helical" evidence="1">
    <location>
        <begin position="99"/>
        <end position="120"/>
    </location>
</feature>
<evidence type="ECO:0000313" key="4">
    <source>
        <dbReference type="EMBL" id="CUU42206.1"/>
    </source>
</evidence>
<keyword evidence="2" id="KW-0732">Signal</keyword>
<keyword evidence="1" id="KW-0812">Transmembrane</keyword>
<dbReference type="AlphaFoldDB" id="A0A0H5BQ97"/>
<feature type="signal peptide" evidence="2">
    <location>
        <begin position="1"/>
        <end position="31"/>
    </location>
</feature>
<keyword evidence="1" id="KW-0472">Membrane</keyword>
<dbReference type="Proteomes" id="UP000065734">
    <property type="component" value="Chromosome I"/>
</dbReference>
<keyword evidence="5" id="KW-1185">Reference proteome</keyword>
<sequence>MSQPRIHLSFFRAAGLCAAAAALLAASRHFGANTAETQVAMPAIAAWALAGCGAWYRANPTRAIGEAASGHAALAVPGAIVTSLGAVGLGAGMEIATPALAIGAIAVGAAFLMMLGRAFAPKRRVRRIVSTAAAPDGSPVTRIDYVLDR</sequence>
<accession>A0A0H5BQ97</accession>
<dbReference type="KEGG" id="bvr:BVIR_1769"/>
<reference evidence="4" key="2">
    <citation type="submission" date="2015-11" db="EMBL/GenBank/DDBJ databases">
        <authorList>
            <person name="Zhang Y."/>
            <person name="Guo Z."/>
        </authorList>
    </citation>
    <scope>NUCLEOTIDE SEQUENCE</scope>
    <source>
        <strain evidence="4">1</strain>
    </source>
</reference>
<name>A0A0H5BQ97_BLAVI</name>
<proteinExistence type="predicted"/>
<keyword evidence="1" id="KW-1133">Transmembrane helix</keyword>
<organism evidence="4 5">
    <name type="scientific">Blastochloris viridis</name>
    <name type="common">Rhodopseudomonas viridis</name>
    <dbReference type="NCBI Taxonomy" id="1079"/>
    <lineage>
        <taxon>Bacteria</taxon>
        <taxon>Pseudomonadati</taxon>
        <taxon>Pseudomonadota</taxon>
        <taxon>Alphaproteobacteria</taxon>
        <taxon>Hyphomicrobiales</taxon>
        <taxon>Blastochloridaceae</taxon>
        <taxon>Blastochloris</taxon>
    </lineage>
</organism>
<feature type="transmembrane region" description="Helical" evidence="1">
    <location>
        <begin position="41"/>
        <end position="58"/>
    </location>
</feature>